<dbReference type="OrthoDB" id="9793390at2"/>
<evidence type="ECO:0000256" key="4">
    <source>
        <dbReference type="ARBA" id="ARBA00022475"/>
    </source>
</evidence>
<feature type="transmembrane region" description="Helical" evidence="8">
    <location>
        <begin position="266"/>
        <end position="285"/>
    </location>
</feature>
<feature type="transmembrane region" description="Helical" evidence="8">
    <location>
        <begin position="151"/>
        <end position="172"/>
    </location>
</feature>
<dbReference type="PANTHER" id="PTHR21716:SF53">
    <property type="entry name" value="PERMEASE PERM-RELATED"/>
    <property type="match status" value="1"/>
</dbReference>
<dbReference type="InterPro" id="IPR002549">
    <property type="entry name" value="AI-2E-like"/>
</dbReference>
<keyword evidence="3" id="KW-0813">Transport</keyword>
<keyword evidence="4" id="KW-1003">Cell membrane</keyword>
<keyword evidence="5 8" id="KW-0812">Transmembrane</keyword>
<feature type="transmembrane region" description="Helical" evidence="8">
    <location>
        <begin position="56"/>
        <end position="77"/>
    </location>
</feature>
<comment type="subcellular location">
    <subcellularLocation>
        <location evidence="1">Cell membrane</location>
        <topology evidence="1">Multi-pass membrane protein</topology>
    </subcellularLocation>
</comment>
<evidence type="ECO:0000256" key="8">
    <source>
        <dbReference type="SAM" id="Phobius"/>
    </source>
</evidence>
<evidence type="ECO:0000256" key="7">
    <source>
        <dbReference type="ARBA" id="ARBA00023136"/>
    </source>
</evidence>
<comment type="similarity">
    <text evidence="2">Belongs to the autoinducer-2 exporter (AI-2E) (TC 2.A.86) family.</text>
</comment>
<comment type="caution">
    <text evidence="9">The sequence shown here is derived from an EMBL/GenBank/DDBJ whole genome shotgun (WGS) entry which is preliminary data.</text>
</comment>
<gene>
    <name evidence="9" type="ORF">CW751_02480</name>
</gene>
<dbReference type="PANTHER" id="PTHR21716">
    <property type="entry name" value="TRANSMEMBRANE PROTEIN"/>
    <property type="match status" value="1"/>
</dbReference>
<evidence type="ECO:0000256" key="1">
    <source>
        <dbReference type="ARBA" id="ARBA00004651"/>
    </source>
</evidence>
<dbReference type="Pfam" id="PF01594">
    <property type="entry name" value="AI-2E_transport"/>
    <property type="match status" value="1"/>
</dbReference>
<evidence type="ECO:0000313" key="10">
    <source>
        <dbReference type="Proteomes" id="UP000236654"/>
    </source>
</evidence>
<evidence type="ECO:0000313" key="9">
    <source>
        <dbReference type="EMBL" id="PKR82217.1"/>
    </source>
</evidence>
<accession>A0A2I0R6L7</accession>
<keyword evidence="10" id="KW-1185">Reference proteome</keyword>
<feature type="transmembrane region" description="Helical" evidence="8">
    <location>
        <begin position="12"/>
        <end position="44"/>
    </location>
</feature>
<keyword evidence="7 8" id="KW-0472">Membrane</keyword>
<sequence length="345" mass="38234">MEKDILSIKKLLLIIVVPLVLYLLNVLSIIFIPLTFGLFAALVFSPLMRWFSRKGIPNIIGVIVALTIVSVGIKGAYEMVQLTGKELSNADSDFTNKLNDRMNDLATPVVDILGIQLEEDETNLQALMNDEMISSNLFGNVGSGLNVAKNFVSMLLMTLFFMVLLLAGSVNMQKVMQLLIFKQRHASVKTFRQIEKDIFKFIIVKFLLSLFTGLSFSLACYAFDVSFPIFWGVFAFLINFIQMVGSVISVVVLTLFAVVELNIGGSLFFFILVITGIQVLFGGILEPILMGKSFSINTVTVLIMLALWGYIWGIPGLILSIPITALVKKIMEKFPGTAVYARIMS</sequence>
<feature type="transmembrane region" description="Helical" evidence="8">
    <location>
        <begin position="305"/>
        <end position="327"/>
    </location>
</feature>
<keyword evidence="6 8" id="KW-1133">Transmembrane helix</keyword>
<evidence type="ECO:0000256" key="2">
    <source>
        <dbReference type="ARBA" id="ARBA00009773"/>
    </source>
</evidence>
<protein>
    <submittedName>
        <fullName evidence="9">AI-2E family transporter</fullName>
    </submittedName>
</protein>
<dbReference type="EMBL" id="PJNI01000001">
    <property type="protein sequence ID" value="PKR82217.1"/>
    <property type="molecule type" value="Genomic_DNA"/>
</dbReference>
<dbReference type="GO" id="GO:0005886">
    <property type="term" value="C:plasma membrane"/>
    <property type="evidence" value="ECO:0007669"/>
    <property type="project" value="UniProtKB-SubCell"/>
</dbReference>
<dbReference type="RefSeq" id="WP_101333362.1">
    <property type="nucleotide sequence ID" value="NZ_PJNI01000001.1"/>
</dbReference>
<evidence type="ECO:0000256" key="5">
    <source>
        <dbReference type="ARBA" id="ARBA00022692"/>
    </source>
</evidence>
<dbReference type="AlphaFoldDB" id="A0A2I0R6L7"/>
<feature type="transmembrane region" description="Helical" evidence="8">
    <location>
        <begin position="229"/>
        <end position="259"/>
    </location>
</feature>
<dbReference type="Proteomes" id="UP000236654">
    <property type="component" value="Unassembled WGS sequence"/>
</dbReference>
<feature type="transmembrane region" description="Helical" evidence="8">
    <location>
        <begin position="202"/>
        <end position="223"/>
    </location>
</feature>
<evidence type="ECO:0000256" key="6">
    <source>
        <dbReference type="ARBA" id="ARBA00022989"/>
    </source>
</evidence>
<evidence type="ECO:0000256" key="3">
    <source>
        <dbReference type="ARBA" id="ARBA00022448"/>
    </source>
</evidence>
<organism evidence="9 10">
    <name type="scientific">Brumimicrobium salinarum</name>
    <dbReference type="NCBI Taxonomy" id="2058658"/>
    <lineage>
        <taxon>Bacteria</taxon>
        <taxon>Pseudomonadati</taxon>
        <taxon>Bacteroidota</taxon>
        <taxon>Flavobacteriia</taxon>
        <taxon>Flavobacteriales</taxon>
        <taxon>Crocinitomicaceae</taxon>
        <taxon>Brumimicrobium</taxon>
    </lineage>
</organism>
<proteinExistence type="inferred from homology"/>
<name>A0A2I0R6L7_9FLAO</name>
<reference evidence="9 10" key="1">
    <citation type="submission" date="2017-12" db="EMBL/GenBank/DDBJ databases">
        <title>The draft genome sequence of Brumimicrobium saltpan LHR20.</title>
        <authorList>
            <person name="Do Z.-J."/>
            <person name="Luo H.-R."/>
        </authorList>
    </citation>
    <scope>NUCLEOTIDE SEQUENCE [LARGE SCALE GENOMIC DNA]</scope>
    <source>
        <strain evidence="9 10">LHR20</strain>
    </source>
</reference>